<dbReference type="AlphaFoldDB" id="A0A1J0AB69"/>
<dbReference type="InterPro" id="IPR013445">
    <property type="entry name" value="CDP_4_6_deHydtase"/>
</dbReference>
<gene>
    <name evidence="2" type="primary">rfbG</name>
    <name evidence="2" type="ORF">GlitD10_0858</name>
</gene>
<keyword evidence="3" id="KW-1185">Reference proteome</keyword>
<dbReference type="PANTHER" id="PTHR43000">
    <property type="entry name" value="DTDP-D-GLUCOSE 4,6-DEHYDRATASE-RELATED"/>
    <property type="match status" value="1"/>
</dbReference>
<dbReference type="OrthoDB" id="9771073at2"/>
<dbReference type="SUPFAM" id="SSF51735">
    <property type="entry name" value="NAD(P)-binding Rossmann-fold domains"/>
    <property type="match status" value="1"/>
</dbReference>
<evidence type="ECO:0000313" key="2">
    <source>
        <dbReference type="EMBL" id="APB33174.1"/>
    </source>
</evidence>
<dbReference type="EMBL" id="CP017675">
    <property type="protein sequence ID" value="APB33174.1"/>
    <property type="molecule type" value="Genomic_DNA"/>
</dbReference>
<dbReference type="RefSeq" id="WP_071453800.1">
    <property type="nucleotide sequence ID" value="NZ_CP017675.1"/>
</dbReference>
<dbReference type="NCBIfam" id="TIGR02622">
    <property type="entry name" value="CDP_4_6_dhtase"/>
    <property type="match status" value="1"/>
</dbReference>
<organism evidence="2 3">
    <name type="scientific">Gloeomargarita lithophora Alchichica-D10</name>
    <dbReference type="NCBI Taxonomy" id="1188229"/>
    <lineage>
        <taxon>Bacteria</taxon>
        <taxon>Bacillati</taxon>
        <taxon>Cyanobacteriota</taxon>
        <taxon>Cyanophyceae</taxon>
        <taxon>Gloeomargaritales</taxon>
        <taxon>Gloeomargaritaceae</taxon>
        <taxon>Gloeomargarita</taxon>
    </lineage>
</organism>
<dbReference type="InterPro" id="IPR016040">
    <property type="entry name" value="NAD(P)-bd_dom"/>
</dbReference>
<dbReference type="Gene3D" id="3.90.25.10">
    <property type="entry name" value="UDP-galactose 4-epimerase, domain 1"/>
    <property type="match status" value="1"/>
</dbReference>
<dbReference type="Gene3D" id="3.40.50.720">
    <property type="entry name" value="NAD(P)-binding Rossmann-like Domain"/>
    <property type="match status" value="1"/>
</dbReference>
<feature type="domain" description="NAD(P)-binding" evidence="1">
    <location>
        <begin position="12"/>
        <end position="324"/>
    </location>
</feature>
<name>A0A1J0AB69_9CYAN</name>
<dbReference type="Pfam" id="PF16363">
    <property type="entry name" value="GDP_Man_Dehyd"/>
    <property type="match status" value="1"/>
</dbReference>
<dbReference type="InterPro" id="IPR036291">
    <property type="entry name" value="NAD(P)-bd_dom_sf"/>
</dbReference>
<protein>
    <submittedName>
        <fullName evidence="2">CDP-glucose 4,6-dehydratase</fullName>
        <ecNumber evidence="2">4.2.1.45</ecNumber>
    </submittedName>
</protein>
<evidence type="ECO:0000259" key="1">
    <source>
        <dbReference type="Pfam" id="PF16363"/>
    </source>
</evidence>
<dbReference type="GO" id="GO:0047733">
    <property type="term" value="F:CDP-glucose 4,6-dehydratase activity"/>
    <property type="evidence" value="ECO:0007669"/>
    <property type="project" value="UniProtKB-EC"/>
</dbReference>
<dbReference type="KEGG" id="glt:GlitD10_0858"/>
<dbReference type="Proteomes" id="UP000180235">
    <property type="component" value="Chromosome"/>
</dbReference>
<dbReference type="STRING" id="1188229.GlitD10_0858"/>
<proteinExistence type="predicted"/>
<sequence>MTSSFWQDKSVLVTGHTGFKGSWLCLWLNLLGAKVYGFSLNPSTSPNLFAVARVSEVLIQDQRGDIRNLEAIRNAITLVQPEIIFHLAAQPLVRYSYQYPLDTFSINVTGTVNLLEAVRQCPSVQTIIVVTTDKVYANRNWIYPYRETDALGGQDPYSASKAMVEILVNSYRSSFFNTENSPKLFTVRAGNVIGGGDWSADRLIPDCFRALTQGTPIDLRYPQAIRPWQHVLEPLYGYLLLTEKSYKWHDNSYLGAWNFGLLVGQEKTVQELVEKLFQLWQKSTIINVTQNTHLYESEVLRLDSSQAICKLGWHPCWSVEEALEATVIWYKTWLEGQDMQEFTSQQIDTYQSMLA</sequence>
<evidence type="ECO:0000313" key="3">
    <source>
        <dbReference type="Proteomes" id="UP000180235"/>
    </source>
</evidence>
<accession>A0A1J0AB69</accession>
<keyword evidence="2" id="KW-0456">Lyase</keyword>
<dbReference type="EC" id="4.2.1.45" evidence="2"/>
<reference evidence="2 3" key="1">
    <citation type="submission" date="2016-10" db="EMBL/GenBank/DDBJ databases">
        <title>Description of Gloeomargarita lithophora gen. nov., sp. nov., a thylakoid-bearing basal-branching cyanobacterium with intracellular carbonates, and proposal for Gloeomargaritales ord. nov.</title>
        <authorList>
            <person name="Moreira D."/>
            <person name="Tavera R."/>
            <person name="Benzerara K."/>
            <person name="Skouri-Panet F."/>
            <person name="Couradeau E."/>
            <person name="Gerard E."/>
            <person name="Loussert C."/>
            <person name="Novelo E."/>
            <person name="Zivanovic Y."/>
            <person name="Lopez-Garcia P."/>
        </authorList>
    </citation>
    <scope>NUCLEOTIDE SEQUENCE [LARGE SCALE GENOMIC DNA]</scope>
    <source>
        <strain evidence="2 3">D10</strain>
    </source>
</reference>